<feature type="repeat" description="PPR" evidence="2">
    <location>
        <begin position="81"/>
        <end position="115"/>
    </location>
</feature>
<evidence type="ECO:0008006" key="6">
    <source>
        <dbReference type="Google" id="ProtNLM"/>
    </source>
</evidence>
<dbReference type="InterPro" id="IPR002885">
    <property type="entry name" value="PPR_rpt"/>
</dbReference>
<evidence type="ECO:0000256" key="3">
    <source>
        <dbReference type="SAM" id="Phobius"/>
    </source>
</evidence>
<proteinExistence type="predicted"/>
<dbReference type="Pfam" id="PF13041">
    <property type="entry name" value="PPR_2"/>
    <property type="match status" value="2"/>
</dbReference>
<feature type="transmembrane region" description="Helical" evidence="3">
    <location>
        <begin position="476"/>
        <end position="501"/>
    </location>
</feature>
<accession>A0ABP0HI09</accession>
<comment type="caution">
    <text evidence="4">The sequence shown here is derived from an EMBL/GenBank/DDBJ whole genome shotgun (WGS) entry which is preliminary data.</text>
</comment>
<sequence>MSSSSVQFEFALNNSARSRPTVPVAGPAAVETVERVVWKRRGAMVHAEGTGAVRRLPLAQQSWQDAVAFLELQGRRKQLPSLATYTSVMSACTRQSQWQLSITVIDRLRGQQLRPDLVAQNAELWAFAKGLQWPLVLQGLQRLSTAACSSSFGALIDLFAKGSQWQRALNLFQTQKGLQEDLVTFNLLLNACEKSSNWTIALSLLEEMPRRLVRPDVISLNTTLSSLAAVAQWRRALHLWATRRGASDERIQPTVITMNSLMIACSAAFHWEQAIHLWQGLTPYVGTSEATYGVLMETLGAPGCDWCHSVSLLESSLRQSLCNVVTFTSVLKILSTARRWQQALALFQQMIQREVTPNLLTVDVVMTNLPNWQQATALLWSSALLSTPGAWLALKEQLELQGQRPRAEVARRAASQRVIALLRSGGVGQRPLCAVSHCLEDLALQLGQESPRSWSDVFYDPWSEEPGTRQPKPTDAAFMVLVASTGLGFGFGGMAHMRLFIVERAGAVCGSAFSEVHSEWMYPWLLAMLISAFSPAALAAMAIHAPGSCANWLAAPMTLGLLLISLGLAVFEGFSVWNGNLTGSGNYIGLLDQGAKT</sequence>
<keyword evidence="5" id="KW-1185">Reference proteome</keyword>
<dbReference type="PROSITE" id="PS51375">
    <property type="entry name" value="PPR"/>
    <property type="match status" value="3"/>
</dbReference>
<evidence type="ECO:0000256" key="1">
    <source>
        <dbReference type="ARBA" id="ARBA00022737"/>
    </source>
</evidence>
<dbReference type="PANTHER" id="PTHR47447:SF17">
    <property type="entry name" value="OS12G0638900 PROTEIN"/>
    <property type="match status" value="1"/>
</dbReference>
<feature type="repeat" description="PPR" evidence="2">
    <location>
        <begin position="323"/>
        <end position="357"/>
    </location>
</feature>
<keyword evidence="3" id="KW-1133">Transmembrane helix</keyword>
<keyword evidence="3" id="KW-0472">Membrane</keyword>
<dbReference type="Gene3D" id="1.25.40.10">
    <property type="entry name" value="Tetratricopeptide repeat domain"/>
    <property type="match status" value="2"/>
</dbReference>
<dbReference type="NCBIfam" id="TIGR00756">
    <property type="entry name" value="PPR"/>
    <property type="match status" value="1"/>
</dbReference>
<protein>
    <recommendedName>
        <fullName evidence="6">Pentatricopeptide repeat-containing protein, chloroplastic</fullName>
    </recommendedName>
</protein>
<dbReference type="PANTHER" id="PTHR47447">
    <property type="entry name" value="OS03G0856100 PROTEIN"/>
    <property type="match status" value="1"/>
</dbReference>
<name>A0ABP0HI09_9DINO</name>
<dbReference type="Proteomes" id="UP001642484">
    <property type="component" value="Unassembled WGS sequence"/>
</dbReference>
<reference evidence="4 5" key="1">
    <citation type="submission" date="2024-02" db="EMBL/GenBank/DDBJ databases">
        <authorList>
            <person name="Chen Y."/>
            <person name="Shah S."/>
            <person name="Dougan E. K."/>
            <person name="Thang M."/>
            <person name="Chan C."/>
        </authorList>
    </citation>
    <scope>NUCLEOTIDE SEQUENCE [LARGE SCALE GENOMIC DNA]</scope>
</reference>
<keyword evidence="1" id="KW-0677">Repeat</keyword>
<organism evidence="4 5">
    <name type="scientific">Durusdinium trenchii</name>
    <dbReference type="NCBI Taxonomy" id="1381693"/>
    <lineage>
        <taxon>Eukaryota</taxon>
        <taxon>Sar</taxon>
        <taxon>Alveolata</taxon>
        <taxon>Dinophyceae</taxon>
        <taxon>Suessiales</taxon>
        <taxon>Symbiodiniaceae</taxon>
        <taxon>Durusdinium</taxon>
    </lineage>
</organism>
<evidence type="ECO:0000313" key="5">
    <source>
        <dbReference type="Proteomes" id="UP001642484"/>
    </source>
</evidence>
<feature type="repeat" description="PPR" evidence="2">
    <location>
        <begin position="181"/>
        <end position="215"/>
    </location>
</feature>
<gene>
    <name evidence="4" type="ORF">CCMP2556_LOCUS1661</name>
</gene>
<feature type="transmembrane region" description="Helical" evidence="3">
    <location>
        <begin position="521"/>
        <end position="543"/>
    </location>
</feature>
<dbReference type="InterPro" id="IPR011990">
    <property type="entry name" value="TPR-like_helical_dom_sf"/>
</dbReference>
<feature type="transmembrane region" description="Helical" evidence="3">
    <location>
        <begin position="550"/>
        <end position="571"/>
    </location>
</feature>
<dbReference type="EMBL" id="CAXAMN010000558">
    <property type="protein sequence ID" value="CAK8989418.1"/>
    <property type="molecule type" value="Genomic_DNA"/>
</dbReference>
<evidence type="ECO:0000313" key="4">
    <source>
        <dbReference type="EMBL" id="CAK8989418.1"/>
    </source>
</evidence>
<keyword evidence="3" id="KW-0812">Transmembrane</keyword>
<evidence type="ECO:0000256" key="2">
    <source>
        <dbReference type="PROSITE-ProRule" id="PRU00708"/>
    </source>
</evidence>